<keyword evidence="2" id="KW-0812">Transmembrane</keyword>
<dbReference type="AlphaFoldDB" id="A0A5M3YVA6"/>
<feature type="region of interest" description="Disordered" evidence="1">
    <location>
        <begin position="102"/>
        <end position="138"/>
    </location>
</feature>
<dbReference type="OrthoDB" id="5427091at2759"/>
<feature type="compositionally biased region" description="Basic and acidic residues" evidence="1">
    <location>
        <begin position="128"/>
        <end position="138"/>
    </location>
</feature>
<evidence type="ECO:0000256" key="1">
    <source>
        <dbReference type="SAM" id="MobiDB-lite"/>
    </source>
</evidence>
<gene>
    <name evidence="3" type="ORF">ATEIFO6365_0003033400</name>
</gene>
<reference evidence="3 4" key="1">
    <citation type="submission" date="2020-01" db="EMBL/GenBank/DDBJ databases">
        <title>Aspergillus terreus IFO 6365 whole genome shotgun sequence.</title>
        <authorList>
            <person name="Kanamasa S."/>
            <person name="Takahashi H."/>
        </authorList>
    </citation>
    <scope>NUCLEOTIDE SEQUENCE [LARGE SCALE GENOMIC DNA]</scope>
    <source>
        <strain evidence="3 4">IFO 6365</strain>
    </source>
</reference>
<evidence type="ECO:0000256" key="2">
    <source>
        <dbReference type="SAM" id="Phobius"/>
    </source>
</evidence>
<evidence type="ECO:0000313" key="3">
    <source>
        <dbReference type="EMBL" id="GFF14268.1"/>
    </source>
</evidence>
<keyword evidence="4" id="KW-1185">Reference proteome</keyword>
<organism evidence="3 4">
    <name type="scientific">Aspergillus terreus</name>
    <dbReference type="NCBI Taxonomy" id="33178"/>
    <lineage>
        <taxon>Eukaryota</taxon>
        <taxon>Fungi</taxon>
        <taxon>Dikarya</taxon>
        <taxon>Ascomycota</taxon>
        <taxon>Pezizomycotina</taxon>
        <taxon>Eurotiomycetes</taxon>
        <taxon>Eurotiomycetidae</taxon>
        <taxon>Eurotiales</taxon>
        <taxon>Aspergillaceae</taxon>
        <taxon>Aspergillus</taxon>
        <taxon>Aspergillus subgen. Circumdati</taxon>
    </lineage>
</organism>
<dbReference type="Proteomes" id="UP000452235">
    <property type="component" value="Unassembled WGS sequence"/>
</dbReference>
<keyword evidence="2" id="KW-0472">Membrane</keyword>
<name>A0A5M3YVA6_ASPTE</name>
<protein>
    <submittedName>
        <fullName evidence="3">Suppressor/enhancer of lin-12 protein 9</fullName>
    </submittedName>
</protein>
<accession>A0A5M3YVA6</accession>
<feature type="transmembrane region" description="Helical" evidence="2">
    <location>
        <begin position="50"/>
        <end position="74"/>
    </location>
</feature>
<dbReference type="EMBL" id="BLJY01000003">
    <property type="protein sequence ID" value="GFF14268.1"/>
    <property type="molecule type" value="Genomic_DNA"/>
</dbReference>
<keyword evidence="2" id="KW-1133">Transmembrane helix</keyword>
<proteinExistence type="predicted"/>
<evidence type="ECO:0000313" key="4">
    <source>
        <dbReference type="Proteomes" id="UP000452235"/>
    </source>
</evidence>
<sequence length="138" mass="15141">MHKSSTCVPNRASLAILSPLGSSQICPLGAKERWELRTTTLGCNVSTFTFLTALVSVAATLAAIGLGYLAVWAWEQVMTSRRQEKHAGGSYASWISRLRPRSLRHPTMQTTPGDMERSGGEIENDINDAERRPLLDRG</sequence>
<comment type="caution">
    <text evidence="3">The sequence shown here is derived from an EMBL/GenBank/DDBJ whole genome shotgun (WGS) entry which is preliminary data.</text>
</comment>